<name>A0AAE3LKK4_9BACT</name>
<dbReference type="AlphaFoldDB" id="A0AAE3LKK4"/>
<feature type="transmembrane region" description="Helical" evidence="13">
    <location>
        <begin position="41"/>
        <end position="61"/>
    </location>
</feature>
<evidence type="ECO:0000256" key="6">
    <source>
        <dbReference type="ARBA" id="ARBA00022737"/>
    </source>
</evidence>
<feature type="domain" description="PLD phosphodiesterase" evidence="14">
    <location>
        <begin position="402"/>
        <end position="429"/>
    </location>
</feature>
<keyword evidence="16" id="KW-1185">Reference proteome</keyword>
<protein>
    <recommendedName>
        <fullName evidence="12">Cardiolipin synthase</fullName>
        <ecNumber evidence="12">2.7.8.-</ecNumber>
    </recommendedName>
</protein>
<keyword evidence="8" id="KW-0443">Lipid metabolism</keyword>
<dbReference type="PROSITE" id="PS50035">
    <property type="entry name" value="PLD"/>
    <property type="match status" value="2"/>
</dbReference>
<evidence type="ECO:0000256" key="3">
    <source>
        <dbReference type="ARBA" id="ARBA00022516"/>
    </source>
</evidence>
<comment type="subcellular location">
    <subcellularLocation>
        <location evidence="1">Cell membrane</location>
        <topology evidence="1">Multi-pass membrane protein</topology>
    </subcellularLocation>
</comment>
<evidence type="ECO:0000313" key="15">
    <source>
        <dbReference type="EMBL" id="MCU7694663.1"/>
    </source>
</evidence>
<dbReference type="SUPFAM" id="SSF56024">
    <property type="entry name" value="Phospholipase D/nuclease"/>
    <property type="match status" value="2"/>
</dbReference>
<evidence type="ECO:0000256" key="10">
    <source>
        <dbReference type="ARBA" id="ARBA00023209"/>
    </source>
</evidence>
<evidence type="ECO:0000256" key="11">
    <source>
        <dbReference type="ARBA" id="ARBA00023264"/>
    </source>
</evidence>
<feature type="domain" description="PLD phosphodiesterase" evidence="14">
    <location>
        <begin position="223"/>
        <end position="250"/>
    </location>
</feature>
<keyword evidence="3" id="KW-0444">Lipid biosynthesis</keyword>
<dbReference type="RefSeq" id="WP_263038148.1">
    <property type="nucleotide sequence ID" value="NZ_JAOTPL010000011.1"/>
</dbReference>
<dbReference type="CDD" id="cd09112">
    <property type="entry name" value="PLDc_CLS_2"/>
    <property type="match status" value="1"/>
</dbReference>
<proteinExistence type="predicted"/>
<sequence>MTTWQQIWEFIKEWYWIPMLILYVGVIITILSENRSPSKSLAYMLVLVFLPVIGLIVYYFVGRKPLFKKTAFEKKRLVDRQKMQQYYQQLKPEMEERLLMLEQKIGNMALPFRYLYYQHQSLISKDNCVTLLNNGEEKFPALFEAIENAGAHIHIEYYILTADDVGNRLTDILIKKSREGVKVRVIADDVGSKKLKDIPSRLREAGIPFLRTMPVAFTSLANSNYRNHRKIAIIDGVIGFIGGINLDDRYWNNGKHELYWRDTAVKIEGPAVKLLQVQFILSWFFSGGKDDFGNGDDYFGKKHEKKGDAIVAFAASGPNSEASYVMETILLAINQARKSVRICTPYFIPTDQLTSALVIAAANGVEVELILPEKSDSFIVQHASFSFIKPLLERGVRVYLYKKGFIHSKTISIDGTLAFVGTVNMDTRSFFLNFEITSVVYEGAFCRSLEESFEKDKNNSRLITIEYWQSRSFIHRGFDSVCRLVAPLL</sequence>
<evidence type="ECO:0000256" key="12">
    <source>
        <dbReference type="NCBIfam" id="TIGR04265"/>
    </source>
</evidence>
<evidence type="ECO:0000256" key="1">
    <source>
        <dbReference type="ARBA" id="ARBA00004651"/>
    </source>
</evidence>
<evidence type="ECO:0000256" key="5">
    <source>
        <dbReference type="ARBA" id="ARBA00022692"/>
    </source>
</evidence>
<dbReference type="PANTHER" id="PTHR21248:SF22">
    <property type="entry name" value="PHOSPHOLIPASE D"/>
    <property type="match status" value="1"/>
</dbReference>
<evidence type="ECO:0000256" key="7">
    <source>
        <dbReference type="ARBA" id="ARBA00022989"/>
    </source>
</evidence>
<dbReference type="GO" id="GO:0005886">
    <property type="term" value="C:plasma membrane"/>
    <property type="evidence" value="ECO:0007669"/>
    <property type="project" value="UniProtKB-SubCell"/>
</dbReference>
<evidence type="ECO:0000256" key="4">
    <source>
        <dbReference type="ARBA" id="ARBA00022679"/>
    </source>
</evidence>
<dbReference type="GO" id="GO:0032049">
    <property type="term" value="P:cardiolipin biosynthetic process"/>
    <property type="evidence" value="ECO:0007669"/>
    <property type="project" value="UniProtKB-UniRule"/>
</dbReference>
<dbReference type="Pfam" id="PF13091">
    <property type="entry name" value="PLDc_2"/>
    <property type="match status" value="2"/>
</dbReference>
<keyword evidence="6" id="KW-0677">Repeat</keyword>
<dbReference type="EMBL" id="JAOTPL010000011">
    <property type="protein sequence ID" value="MCU7694663.1"/>
    <property type="molecule type" value="Genomic_DNA"/>
</dbReference>
<evidence type="ECO:0000256" key="9">
    <source>
        <dbReference type="ARBA" id="ARBA00023136"/>
    </source>
</evidence>
<dbReference type="InterPro" id="IPR001736">
    <property type="entry name" value="PLipase_D/transphosphatidylase"/>
</dbReference>
<evidence type="ECO:0000256" key="2">
    <source>
        <dbReference type="ARBA" id="ARBA00022475"/>
    </source>
</evidence>
<keyword evidence="10" id="KW-0594">Phospholipid biosynthesis</keyword>
<dbReference type="Proteomes" id="UP001209317">
    <property type="component" value="Unassembled WGS sequence"/>
</dbReference>
<dbReference type="NCBIfam" id="TIGR04265">
    <property type="entry name" value="bac_cardiolipin"/>
    <property type="match status" value="1"/>
</dbReference>
<dbReference type="InterPro" id="IPR022924">
    <property type="entry name" value="Cardiolipin_synthase"/>
</dbReference>
<evidence type="ECO:0000256" key="8">
    <source>
        <dbReference type="ARBA" id="ARBA00023098"/>
    </source>
</evidence>
<keyword evidence="5 13" id="KW-0812">Transmembrane</keyword>
<dbReference type="CDD" id="cd09110">
    <property type="entry name" value="PLDc_CLS_1"/>
    <property type="match status" value="1"/>
</dbReference>
<keyword evidence="4" id="KW-0808">Transferase</keyword>
<dbReference type="InterPro" id="IPR025202">
    <property type="entry name" value="PLD-like_dom"/>
</dbReference>
<comment type="caution">
    <text evidence="15">The sequence shown here is derived from an EMBL/GenBank/DDBJ whole genome shotgun (WGS) entry which is preliminary data.</text>
</comment>
<keyword evidence="11" id="KW-1208">Phospholipid metabolism</keyword>
<gene>
    <name evidence="15" type="primary">cls</name>
    <name evidence="15" type="ORF">OD355_09065</name>
</gene>
<organism evidence="15 16">
    <name type="scientific">Haoranjiania flava</name>
    <dbReference type="NCBI Taxonomy" id="1856322"/>
    <lineage>
        <taxon>Bacteria</taxon>
        <taxon>Pseudomonadati</taxon>
        <taxon>Bacteroidota</taxon>
        <taxon>Chitinophagia</taxon>
        <taxon>Chitinophagales</taxon>
        <taxon>Chitinophagaceae</taxon>
        <taxon>Haoranjiania</taxon>
    </lineage>
</organism>
<evidence type="ECO:0000259" key="14">
    <source>
        <dbReference type="PROSITE" id="PS50035"/>
    </source>
</evidence>
<keyword evidence="9 13" id="KW-0472">Membrane</keyword>
<accession>A0AAE3LKK4</accession>
<reference evidence="15" key="1">
    <citation type="submission" date="2022-10" db="EMBL/GenBank/DDBJ databases">
        <authorList>
            <person name="Kim H.S."/>
            <person name="Kim J.-S."/>
            <person name="Suh M.K."/>
            <person name="Eom M.K."/>
            <person name="Lee J.-S."/>
        </authorList>
    </citation>
    <scope>NUCLEOTIDE SEQUENCE</scope>
    <source>
        <strain evidence="15">LIP-5</strain>
    </source>
</reference>
<keyword evidence="2" id="KW-1003">Cell membrane</keyword>
<evidence type="ECO:0000256" key="13">
    <source>
        <dbReference type="SAM" id="Phobius"/>
    </source>
</evidence>
<dbReference type="EC" id="2.7.8.-" evidence="12"/>
<dbReference type="GO" id="GO:0008808">
    <property type="term" value="F:cardiolipin synthase activity"/>
    <property type="evidence" value="ECO:0007669"/>
    <property type="project" value="UniProtKB-UniRule"/>
</dbReference>
<dbReference type="PANTHER" id="PTHR21248">
    <property type="entry name" value="CARDIOLIPIN SYNTHASE"/>
    <property type="match status" value="1"/>
</dbReference>
<dbReference type="Pfam" id="PF13396">
    <property type="entry name" value="PLDc_N"/>
    <property type="match status" value="1"/>
</dbReference>
<evidence type="ECO:0000313" key="16">
    <source>
        <dbReference type="Proteomes" id="UP001209317"/>
    </source>
</evidence>
<keyword evidence="7 13" id="KW-1133">Transmembrane helix</keyword>
<feature type="transmembrane region" description="Helical" evidence="13">
    <location>
        <begin position="14"/>
        <end position="32"/>
    </location>
</feature>
<dbReference type="SMART" id="SM00155">
    <property type="entry name" value="PLDc"/>
    <property type="match status" value="2"/>
</dbReference>
<dbReference type="Gene3D" id="3.30.870.10">
    <property type="entry name" value="Endonuclease Chain A"/>
    <property type="match status" value="2"/>
</dbReference>
<dbReference type="InterPro" id="IPR027379">
    <property type="entry name" value="CLS_N"/>
</dbReference>